<dbReference type="RefSeq" id="WP_135399153.1">
    <property type="nucleotide sequence ID" value="NZ_SRMB01000008.1"/>
</dbReference>
<organism evidence="1 2">
    <name type="scientific">Hymenobacter metallicola</name>
    <dbReference type="NCBI Taxonomy" id="2563114"/>
    <lineage>
        <taxon>Bacteria</taxon>
        <taxon>Pseudomonadati</taxon>
        <taxon>Bacteroidota</taxon>
        <taxon>Cytophagia</taxon>
        <taxon>Cytophagales</taxon>
        <taxon>Hymenobacteraceae</taxon>
        <taxon>Hymenobacter</taxon>
    </lineage>
</organism>
<sequence>MTFIIIPHIGAGGFHFGMSRTAIRTQVNEVPQQFLRGGVEDTDYYPSLGLLVLYNDAETCEALEFTRPARVLLGAVSLLPLSKKKALTLFAADPALEQDEAGYTCYQQGIGAYYEVSQRAESIIAFRPGYYDKNKEPLRELAALDVTTMSVDEIMAFFEKANPSKRS</sequence>
<keyword evidence="2" id="KW-1185">Reference proteome</keyword>
<gene>
    <name evidence="1" type="ORF">E5K02_24850</name>
</gene>
<dbReference type="Proteomes" id="UP000298471">
    <property type="component" value="Unassembled WGS sequence"/>
</dbReference>
<name>A0A4Z0PUP0_9BACT</name>
<protein>
    <submittedName>
        <fullName evidence="1">Uncharacterized protein</fullName>
    </submittedName>
</protein>
<reference evidence="1 2" key="1">
    <citation type="submission" date="2019-04" db="EMBL/GenBank/DDBJ databases">
        <authorList>
            <person name="Feng G."/>
            <person name="Zhang J."/>
            <person name="Zhu H."/>
        </authorList>
    </citation>
    <scope>NUCLEOTIDE SEQUENCE [LARGE SCALE GENOMIC DNA]</scope>
    <source>
        <strain evidence="1 2">9PBR-1</strain>
    </source>
</reference>
<accession>A0A4Z0PUP0</accession>
<dbReference type="AlphaFoldDB" id="A0A4Z0PUP0"/>
<dbReference type="OrthoDB" id="5690804at2"/>
<evidence type="ECO:0000313" key="1">
    <source>
        <dbReference type="EMBL" id="TGE20996.1"/>
    </source>
</evidence>
<proteinExistence type="predicted"/>
<comment type="caution">
    <text evidence="1">The sequence shown here is derived from an EMBL/GenBank/DDBJ whole genome shotgun (WGS) entry which is preliminary data.</text>
</comment>
<evidence type="ECO:0000313" key="2">
    <source>
        <dbReference type="Proteomes" id="UP000298471"/>
    </source>
</evidence>
<dbReference type="EMBL" id="SRMB01000008">
    <property type="protein sequence ID" value="TGE20996.1"/>
    <property type="molecule type" value="Genomic_DNA"/>
</dbReference>